<dbReference type="HOGENOM" id="CLU_2945760_0_0_1"/>
<reference evidence="1" key="2">
    <citation type="submission" date="2018-05" db="EMBL/GenBank/DDBJ databases">
        <title>OpunRS2 (Oryza punctata Reference Sequence Version 2).</title>
        <authorList>
            <person name="Zhang J."/>
            <person name="Kudrna D."/>
            <person name="Lee S."/>
            <person name="Talag J."/>
            <person name="Welchert J."/>
            <person name="Wing R.A."/>
        </authorList>
    </citation>
    <scope>NUCLEOTIDE SEQUENCE [LARGE SCALE GENOMIC DNA]</scope>
</reference>
<protein>
    <submittedName>
        <fullName evidence="1">Uncharacterized protein</fullName>
    </submittedName>
</protein>
<proteinExistence type="predicted"/>
<evidence type="ECO:0000313" key="1">
    <source>
        <dbReference type="EnsemblPlants" id="OPUNC03G17170.1"/>
    </source>
</evidence>
<evidence type="ECO:0000313" key="2">
    <source>
        <dbReference type="Proteomes" id="UP000026962"/>
    </source>
</evidence>
<organism evidence="1">
    <name type="scientific">Oryza punctata</name>
    <name type="common">Red rice</name>
    <dbReference type="NCBI Taxonomy" id="4537"/>
    <lineage>
        <taxon>Eukaryota</taxon>
        <taxon>Viridiplantae</taxon>
        <taxon>Streptophyta</taxon>
        <taxon>Embryophyta</taxon>
        <taxon>Tracheophyta</taxon>
        <taxon>Spermatophyta</taxon>
        <taxon>Magnoliopsida</taxon>
        <taxon>Liliopsida</taxon>
        <taxon>Poales</taxon>
        <taxon>Poaceae</taxon>
        <taxon>BOP clade</taxon>
        <taxon>Oryzoideae</taxon>
        <taxon>Oryzeae</taxon>
        <taxon>Oryzinae</taxon>
        <taxon>Oryza</taxon>
    </lineage>
</organism>
<name>A0A0E0KDX8_ORYPU</name>
<reference evidence="1" key="1">
    <citation type="submission" date="2015-04" db="UniProtKB">
        <authorList>
            <consortium name="EnsemblPlants"/>
        </authorList>
    </citation>
    <scope>IDENTIFICATION</scope>
</reference>
<keyword evidence="2" id="KW-1185">Reference proteome</keyword>
<dbReference type="Gramene" id="OPUNC03G17170.1">
    <property type="protein sequence ID" value="OPUNC03G17170.1"/>
    <property type="gene ID" value="OPUNC03G17170"/>
</dbReference>
<dbReference type="EnsemblPlants" id="OPUNC03G17170.1">
    <property type="protein sequence ID" value="OPUNC03G17170.1"/>
    <property type="gene ID" value="OPUNC03G17170"/>
</dbReference>
<accession>A0A0E0KDX8</accession>
<sequence length="60" mass="6560">MRLPPFLVKPQHTYVVRVGRTCKITYRCGGPLAVVAAAGEANANYLWLITKFGLASRLGI</sequence>
<dbReference type="AlphaFoldDB" id="A0A0E0KDX8"/>
<dbReference type="Proteomes" id="UP000026962">
    <property type="component" value="Chromosome 3"/>
</dbReference>
<dbReference type="STRING" id="4537.A0A0E0KDX8"/>